<dbReference type="HAMAP" id="MF_02040">
    <property type="entry name" value="Mrp_NBP35"/>
    <property type="match status" value="1"/>
</dbReference>
<evidence type="ECO:0000256" key="4">
    <source>
        <dbReference type="ARBA" id="ARBA00023004"/>
    </source>
</evidence>
<evidence type="ECO:0000256" key="8">
    <source>
        <dbReference type="HAMAP-Rule" id="MF_02040"/>
    </source>
</evidence>
<dbReference type="GO" id="GO:0051539">
    <property type="term" value="F:4 iron, 4 sulfur cluster binding"/>
    <property type="evidence" value="ECO:0007669"/>
    <property type="project" value="TreeGrafter"/>
</dbReference>
<dbReference type="InterPro" id="IPR044304">
    <property type="entry name" value="NUBPL-like"/>
</dbReference>
<evidence type="ECO:0000256" key="1">
    <source>
        <dbReference type="ARBA" id="ARBA00022723"/>
    </source>
</evidence>
<comment type="caution">
    <text evidence="8">Lacks conserved residue(s) required for the propagation of feature annotation.</text>
</comment>
<evidence type="ECO:0000313" key="11">
    <source>
        <dbReference type="Proteomes" id="UP000016887"/>
    </source>
</evidence>
<dbReference type="KEGG" id="acj:ACAM_0175"/>
<dbReference type="PANTHER" id="PTHR42961:SF2">
    <property type="entry name" value="IRON-SULFUR PROTEIN NUBPL"/>
    <property type="match status" value="1"/>
</dbReference>
<dbReference type="Pfam" id="PF10609">
    <property type="entry name" value="ParA"/>
    <property type="match status" value="1"/>
</dbReference>
<comment type="function">
    <text evidence="6 8">Binds and transfers iron-sulfur (Fe-S) clusters to target apoproteins. Can hydrolyze ATP.</text>
</comment>
<proteinExistence type="inferred from homology"/>
<keyword evidence="11" id="KW-1185">Reference proteome</keyword>
<evidence type="ECO:0000256" key="3">
    <source>
        <dbReference type="ARBA" id="ARBA00022840"/>
    </source>
</evidence>
<accession>U3TEA1</accession>
<protein>
    <recommendedName>
        <fullName evidence="7 8">Iron-sulfur cluster carrier protein</fullName>
    </recommendedName>
</protein>
<dbReference type="SUPFAM" id="SSF52540">
    <property type="entry name" value="P-loop containing nucleoside triphosphate hydrolases"/>
    <property type="match status" value="1"/>
</dbReference>
<evidence type="ECO:0000256" key="5">
    <source>
        <dbReference type="ARBA" id="ARBA00023014"/>
    </source>
</evidence>
<keyword evidence="4 8" id="KW-0408">Iron</keyword>
<dbReference type="FunFam" id="3.40.50.300:FF:001119">
    <property type="entry name" value="Iron-sulfur cluster carrier protein"/>
    <property type="match status" value="1"/>
</dbReference>
<dbReference type="GO" id="GO:0005524">
    <property type="term" value="F:ATP binding"/>
    <property type="evidence" value="ECO:0007669"/>
    <property type="project" value="UniProtKB-UniRule"/>
</dbReference>
<dbReference type="GO" id="GO:0016887">
    <property type="term" value="F:ATP hydrolysis activity"/>
    <property type="evidence" value="ECO:0007669"/>
    <property type="project" value="UniProtKB-UniRule"/>
</dbReference>
<dbReference type="GO" id="GO:0046872">
    <property type="term" value="F:metal ion binding"/>
    <property type="evidence" value="ECO:0007669"/>
    <property type="project" value="UniProtKB-KW"/>
</dbReference>
<gene>
    <name evidence="10" type="ORF">ACAM_0175</name>
</gene>
<dbReference type="GO" id="GO:0140663">
    <property type="term" value="F:ATP-dependent FeS chaperone activity"/>
    <property type="evidence" value="ECO:0007669"/>
    <property type="project" value="InterPro"/>
</dbReference>
<dbReference type="STRING" id="1198449.ACAM_0175"/>
<dbReference type="Gene3D" id="3.40.50.300">
    <property type="entry name" value="P-loop containing nucleotide triphosphate hydrolases"/>
    <property type="match status" value="1"/>
</dbReference>
<feature type="region of interest" description="Disordered" evidence="9">
    <location>
        <begin position="1"/>
        <end position="20"/>
    </location>
</feature>
<dbReference type="AlphaFoldDB" id="U3TEA1"/>
<keyword evidence="5 8" id="KW-0411">Iron-sulfur</keyword>
<dbReference type="InterPro" id="IPR027417">
    <property type="entry name" value="P-loop_NTPase"/>
</dbReference>
<keyword evidence="2 8" id="KW-0547">Nucleotide-binding</keyword>
<evidence type="ECO:0000256" key="9">
    <source>
        <dbReference type="SAM" id="MobiDB-lite"/>
    </source>
</evidence>
<keyword evidence="1 8" id="KW-0479">Metal-binding</keyword>
<evidence type="ECO:0000256" key="2">
    <source>
        <dbReference type="ARBA" id="ARBA00022741"/>
    </source>
</evidence>
<evidence type="ECO:0000256" key="7">
    <source>
        <dbReference type="ARBA" id="ARBA00074706"/>
    </source>
</evidence>
<dbReference type="EMBL" id="AP012489">
    <property type="protein sequence ID" value="BAN89644.1"/>
    <property type="molecule type" value="Genomic_DNA"/>
</dbReference>
<dbReference type="CDD" id="cd02037">
    <property type="entry name" value="Mrp_NBP35"/>
    <property type="match status" value="1"/>
</dbReference>
<dbReference type="InterPro" id="IPR000808">
    <property type="entry name" value="Mrp-like_CS"/>
</dbReference>
<name>U3TEA1_9CREN</name>
<organism evidence="10 11">
    <name type="scientific">Aeropyrum camini SY1 = JCM 12091</name>
    <dbReference type="NCBI Taxonomy" id="1198449"/>
    <lineage>
        <taxon>Archaea</taxon>
        <taxon>Thermoproteota</taxon>
        <taxon>Thermoprotei</taxon>
        <taxon>Desulfurococcales</taxon>
        <taxon>Desulfurococcaceae</taxon>
        <taxon>Aeropyrum</taxon>
    </lineage>
</organism>
<dbReference type="InterPro" id="IPR033756">
    <property type="entry name" value="YlxH/NBP35"/>
</dbReference>
<dbReference type="Proteomes" id="UP000016887">
    <property type="component" value="Chromosome"/>
</dbReference>
<comment type="similarity">
    <text evidence="8">Belongs to the Mrp/NBP35 ATP-binding proteins family.</text>
</comment>
<sequence length="315" mass="34241">MGRGKLLSTQGGGKPSKGFRVSRSEYKAIAERMKTIQEQQMKIVRNMRRIRYKIAVISTKGGVGKSFVTASLAAALAAEGRRVGVFDADISGPSVHKMLGLNTGMGMPSQLDGTVKPVEVPPGIKVASIGLLLPMDEVPLIWRGAIKTSAIRELLAYVDWGELDYLLIDLPPGTGDEVLTITQIIPNITGFLVVTIPSEIAKSVVKKAVSFAKRIEAPVIGIVENMSYFRCSDGSIHYIFGRGAAEEIASQYGIELLGKIPIDPAIREANDRGKIFFLENPKSEASKEFLKIARRIIEIVEKLGPKPPAWGPQME</sequence>
<dbReference type="PANTHER" id="PTHR42961">
    <property type="entry name" value="IRON-SULFUR PROTEIN NUBPL"/>
    <property type="match status" value="1"/>
</dbReference>
<dbReference type="eggNOG" id="arCOG00585">
    <property type="taxonomic scope" value="Archaea"/>
</dbReference>
<dbReference type="InterPro" id="IPR019591">
    <property type="entry name" value="Mrp/NBP35_ATP-bd"/>
</dbReference>
<keyword evidence="3 8" id="KW-0067">ATP-binding</keyword>
<keyword evidence="8" id="KW-0378">Hydrolase</keyword>
<evidence type="ECO:0000313" key="10">
    <source>
        <dbReference type="EMBL" id="BAN89644.1"/>
    </source>
</evidence>
<reference evidence="10 11" key="1">
    <citation type="journal article" date="2013" name="Appl. Environ. Microbiol.">
        <title>Variation of the Virus-Related Elements within Syntenic Genomes of the Hyperthermophilic Archaeon Aeropyrum.</title>
        <authorList>
            <person name="Daifuku T."/>
            <person name="Yoshida T."/>
            <person name="Kitamura T."/>
            <person name="Kawaichi S."/>
            <person name="Inoue T."/>
            <person name="Nomura K."/>
            <person name="Yoshida Y."/>
            <person name="Kuno S."/>
            <person name="Sako Y."/>
        </authorList>
    </citation>
    <scope>NUCLEOTIDE SEQUENCE [LARGE SCALE GENOMIC DNA]</scope>
    <source>
        <strain evidence="10 11">SY1</strain>
    </source>
</reference>
<dbReference type="GO" id="GO:0016226">
    <property type="term" value="P:iron-sulfur cluster assembly"/>
    <property type="evidence" value="ECO:0007669"/>
    <property type="project" value="InterPro"/>
</dbReference>
<evidence type="ECO:0000256" key="6">
    <source>
        <dbReference type="ARBA" id="ARBA00058094"/>
    </source>
</evidence>
<dbReference type="PROSITE" id="PS01215">
    <property type="entry name" value="MRP"/>
    <property type="match status" value="1"/>
</dbReference>
<comment type="subunit">
    <text evidence="8">Homodimer.</text>
</comment>